<name>A0A2Z6LWB2_TRISU</name>
<evidence type="ECO:0000313" key="2">
    <source>
        <dbReference type="Proteomes" id="UP000242715"/>
    </source>
</evidence>
<keyword evidence="2" id="KW-1185">Reference proteome</keyword>
<dbReference type="Proteomes" id="UP000242715">
    <property type="component" value="Unassembled WGS sequence"/>
</dbReference>
<dbReference type="GO" id="GO:0010197">
    <property type="term" value="P:polar nucleus fusion"/>
    <property type="evidence" value="ECO:0007669"/>
    <property type="project" value="TreeGrafter"/>
</dbReference>
<evidence type="ECO:0000313" key="1">
    <source>
        <dbReference type="EMBL" id="GAU23821.1"/>
    </source>
</evidence>
<dbReference type="PANTHER" id="PTHR47658:SF1">
    <property type="entry name" value="MEIOSIS INITIATOR PROTEIN"/>
    <property type="match status" value="1"/>
</dbReference>
<dbReference type="EMBL" id="DF973277">
    <property type="protein sequence ID" value="GAU23821.1"/>
    <property type="molecule type" value="Genomic_DNA"/>
</dbReference>
<dbReference type="OrthoDB" id="1748006at2759"/>
<dbReference type="Gene3D" id="1.10.30.10">
    <property type="entry name" value="High mobility group box domain"/>
    <property type="match status" value="1"/>
</dbReference>
<dbReference type="GO" id="GO:0003677">
    <property type="term" value="F:DNA binding"/>
    <property type="evidence" value="ECO:0007669"/>
    <property type="project" value="TreeGrafter"/>
</dbReference>
<organism evidence="1 2">
    <name type="scientific">Trifolium subterraneum</name>
    <name type="common">Subterranean clover</name>
    <dbReference type="NCBI Taxonomy" id="3900"/>
    <lineage>
        <taxon>Eukaryota</taxon>
        <taxon>Viridiplantae</taxon>
        <taxon>Streptophyta</taxon>
        <taxon>Embryophyta</taxon>
        <taxon>Tracheophyta</taxon>
        <taxon>Spermatophyta</taxon>
        <taxon>Magnoliopsida</taxon>
        <taxon>eudicotyledons</taxon>
        <taxon>Gunneridae</taxon>
        <taxon>Pentapetalae</taxon>
        <taxon>rosids</taxon>
        <taxon>fabids</taxon>
        <taxon>Fabales</taxon>
        <taxon>Fabaceae</taxon>
        <taxon>Papilionoideae</taxon>
        <taxon>50 kb inversion clade</taxon>
        <taxon>NPAAA clade</taxon>
        <taxon>Hologalegina</taxon>
        <taxon>IRL clade</taxon>
        <taxon>Trifolieae</taxon>
        <taxon>Trifolium</taxon>
    </lineage>
</organism>
<evidence type="ECO:0008006" key="3">
    <source>
        <dbReference type="Google" id="ProtNLM"/>
    </source>
</evidence>
<sequence length="70" mass="8201">MLKLLRKLLKKNPKSEELSAKRVKVGKGEKVKDPNMLKHPPTAFFVFMDDFRKKFKEANYDSKDGSRRGF</sequence>
<dbReference type="PANTHER" id="PTHR47658">
    <property type="entry name" value="HIGH MOBILITY GROUP B PROTEIN 12-RELATED"/>
    <property type="match status" value="1"/>
</dbReference>
<accession>A0A2Z6LWB2</accession>
<dbReference type="AlphaFoldDB" id="A0A2Z6LWB2"/>
<dbReference type="GO" id="GO:0005634">
    <property type="term" value="C:nucleus"/>
    <property type="evidence" value="ECO:0007669"/>
    <property type="project" value="TreeGrafter"/>
</dbReference>
<gene>
    <name evidence="1" type="ORF">TSUD_27300</name>
</gene>
<proteinExistence type="predicted"/>
<protein>
    <recommendedName>
        <fullName evidence="3">HMG box domain-containing protein</fullName>
    </recommendedName>
</protein>
<dbReference type="SUPFAM" id="SSF47095">
    <property type="entry name" value="HMG-box"/>
    <property type="match status" value="1"/>
</dbReference>
<reference evidence="2" key="1">
    <citation type="journal article" date="2017" name="Front. Plant Sci.">
        <title>Climate Clever Clovers: New Paradigm to Reduce the Environmental Footprint of Ruminants by Breeding Low Methanogenic Forages Utilizing Haplotype Variation.</title>
        <authorList>
            <person name="Kaur P."/>
            <person name="Appels R."/>
            <person name="Bayer P.E."/>
            <person name="Keeble-Gagnere G."/>
            <person name="Wang J."/>
            <person name="Hirakawa H."/>
            <person name="Shirasawa K."/>
            <person name="Vercoe P."/>
            <person name="Stefanova K."/>
            <person name="Durmic Z."/>
            <person name="Nichols P."/>
            <person name="Revell C."/>
            <person name="Isobe S.N."/>
            <person name="Edwards D."/>
            <person name="Erskine W."/>
        </authorList>
    </citation>
    <scope>NUCLEOTIDE SEQUENCE [LARGE SCALE GENOMIC DNA]</scope>
    <source>
        <strain evidence="2">cv. Daliak</strain>
    </source>
</reference>
<dbReference type="InterPro" id="IPR036910">
    <property type="entry name" value="HMG_box_dom_sf"/>
</dbReference>